<evidence type="ECO:0000313" key="7">
    <source>
        <dbReference type="EMBL" id="EDV94874.1"/>
    </source>
</evidence>
<dbReference type="GO" id="GO:0015137">
    <property type="term" value="F:citrate transmembrane transporter activity"/>
    <property type="evidence" value="ECO:0007669"/>
    <property type="project" value="TreeGrafter"/>
</dbReference>
<dbReference type="PANTHER" id="PTHR10283">
    <property type="entry name" value="SOLUTE CARRIER FAMILY 13 MEMBER"/>
    <property type="match status" value="1"/>
</dbReference>
<dbReference type="GO" id="GO:0015141">
    <property type="term" value="F:succinate transmembrane transporter activity"/>
    <property type="evidence" value="ECO:0007669"/>
    <property type="project" value="TreeGrafter"/>
</dbReference>
<evidence type="ECO:0000256" key="5">
    <source>
        <dbReference type="SAM" id="Phobius"/>
    </source>
</evidence>
<evidence type="ECO:0000256" key="4">
    <source>
        <dbReference type="ARBA" id="ARBA00023136"/>
    </source>
</evidence>
<evidence type="ECO:0000256" key="6">
    <source>
        <dbReference type="SAM" id="SignalP"/>
    </source>
</evidence>
<evidence type="ECO:0000256" key="3">
    <source>
        <dbReference type="ARBA" id="ARBA00022989"/>
    </source>
</evidence>
<gene>
    <name evidence="7" type="primary">Dgri\GH17301</name>
    <name evidence="7" type="ORF">Dgri_GH17301</name>
</gene>
<evidence type="ECO:0000313" key="8">
    <source>
        <dbReference type="Proteomes" id="UP000001070"/>
    </source>
</evidence>
<evidence type="ECO:0000256" key="2">
    <source>
        <dbReference type="ARBA" id="ARBA00022692"/>
    </source>
</evidence>
<comment type="subcellular location">
    <subcellularLocation>
        <location evidence="1">Membrane</location>
        <topology evidence="1">Multi-pass membrane protein</topology>
    </subcellularLocation>
</comment>
<sequence length="81" mass="8755">MYLVVVMAFFWIAECAAAMMCPIVKAVLLPPHPSKISMVFYFGVAYAATIGGCATLIGTGTNLVFKGIYETQSLLNFIHSC</sequence>
<keyword evidence="6" id="KW-0732">Signal</keyword>
<dbReference type="GO" id="GO:0005886">
    <property type="term" value="C:plasma membrane"/>
    <property type="evidence" value="ECO:0007669"/>
    <property type="project" value="TreeGrafter"/>
</dbReference>
<keyword evidence="4 5" id="KW-0472">Membrane</keyword>
<dbReference type="AlphaFoldDB" id="B4JSY4"/>
<keyword evidence="3 5" id="KW-1133">Transmembrane helix</keyword>
<protein>
    <submittedName>
        <fullName evidence="7">GH17301</fullName>
    </submittedName>
</protein>
<dbReference type="eggNOG" id="KOG1281">
    <property type="taxonomic scope" value="Eukaryota"/>
</dbReference>
<dbReference type="PANTHER" id="PTHR10283:SF82">
    <property type="entry name" value="SOLUTE CARRIER FAMILY 13 MEMBER 2"/>
    <property type="match status" value="1"/>
</dbReference>
<dbReference type="Proteomes" id="UP000001070">
    <property type="component" value="Unassembled WGS sequence"/>
</dbReference>
<organism evidence="8">
    <name type="scientific">Drosophila grimshawi</name>
    <name type="common">Hawaiian fruit fly</name>
    <name type="synonym">Idiomyia grimshawi</name>
    <dbReference type="NCBI Taxonomy" id="7222"/>
    <lineage>
        <taxon>Eukaryota</taxon>
        <taxon>Metazoa</taxon>
        <taxon>Ecdysozoa</taxon>
        <taxon>Arthropoda</taxon>
        <taxon>Hexapoda</taxon>
        <taxon>Insecta</taxon>
        <taxon>Pterygota</taxon>
        <taxon>Neoptera</taxon>
        <taxon>Endopterygota</taxon>
        <taxon>Diptera</taxon>
        <taxon>Brachycera</taxon>
        <taxon>Muscomorpha</taxon>
        <taxon>Ephydroidea</taxon>
        <taxon>Drosophilidae</taxon>
        <taxon>Drosophila</taxon>
        <taxon>Hawaiian Drosophila</taxon>
    </lineage>
</organism>
<feature type="transmembrane region" description="Helical" evidence="5">
    <location>
        <begin position="41"/>
        <end position="65"/>
    </location>
</feature>
<keyword evidence="2 5" id="KW-0812">Transmembrane</keyword>
<proteinExistence type="predicted"/>
<name>B4JSY4_DROGR</name>
<keyword evidence="8" id="KW-1185">Reference proteome</keyword>
<accession>B4JSY4</accession>
<feature type="signal peptide" evidence="6">
    <location>
        <begin position="1"/>
        <end position="17"/>
    </location>
</feature>
<dbReference type="EMBL" id="CH916373">
    <property type="protein sequence ID" value="EDV94874.1"/>
    <property type="molecule type" value="Genomic_DNA"/>
</dbReference>
<feature type="chain" id="PRO_5002812782" evidence="6">
    <location>
        <begin position="18"/>
        <end position="81"/>
    </location>
</feature>
<evidence type="ECO:0000256" key="1">
    <source>
        <dbReference type="ARBA" id="ARBA00004141"/>
    </source>
</evidence>
<dbReference type="InParanoid" id="B4JSY4"/>
<dbReference type="STRING" id="7222.B4JSY4"/>
<reference evidence="7 8" key="1">
    <citation type="journal article" date="2007" name="Nature">
        <title>Evolution of genes and genomes on the Drosophila phylogeny.</title>
        <authorList>
            <consortium name="Drosophila 12 Genomes Consortium"/>
            <person name="Clark A.G."/>
            <person name="Eisen M.B."/>
            <person name="Smith D.R."/>
            <person name="Bergman C.M."/>
            <person name="Oliver B."/>
            <person name="Markow T.A."/>
            <person name="Kaufman T.C."/>
            <person name="Kellis M."/>
            <person name="Gelbart W."/>
            <person name="Iyer V.N."/>
            <person name="Pollard D.A."/>
            <person name="Sackton T.B."/>
            <person name="Larracuente A.M."/>
            <person name="Singh N.D."/>
            <person name="Abad J.P."/>
            <person name="Abt D.N."/>
            <person name="Adryan B."/>
            <person name="Aguade M."/>
            <person name="Akashi H."/>
            <person name="Anderson W.W."/>
            <person name="Aquadro C.F."/>
            <person name="Ardell D.H."/>
            <person name="Arguello R."/>
            <person name="Artieri C.G."/>
            <person name="Barbash D.A."/>
            <person name="Barker D."/>
            <person name="Barsanti P."/>
            <person name="Batterham P."/>
            <person name="Batzoglou S."/>
            <person name="Begun D."/>
            <person name="Bhutkar A."/>
            <person name="Blanco E."/>
            <person name="Bosak S.A."/>
            <person name="Bradley R.K."/>
            <person name="Brand A.D."/>
            <person name="Brent M.R."/>
            <person name="Brooks A.N."/>
            <person name="Brown R.H."/>
            <person name="Butlin R.K."/>
            <person name="Caggese C."/>
            <person name="Calvi B.R."/>
            <person name="Bernardo de Carvalho A."/>
            <person name="Caspi A."/>
            <person name="Castrezana S."/>
            <person name="Celniker S.E."/>
            <person name="Chang J.L."/>
            <person name="Chapple C."/>
            <person name="Chatterji S."/>
            <person name="Chinwalla A."/>
            <person name="Civetta A."/>
            <person name="Clifton S.W."/>
            <person name="Comeron J.M."/>
            <person name="Costello J.C."/>
            <person name="Coyne J.A."/>
            <person name="Daub J."/>
            <person name="David R.G."/>
            <person name="Delcher A.L."/>
            <person name="Delehaunty K."/>
            <person name="Do C.B."/>
            <person name="Ebling H."/>
            <person name="Edwards K."/>
            <person name="Eickbush T."/>
            <person name="Evans J.D."/>
            <person name="Filipski A."/>
            <person name="Findeiss S."/>
            <person name="Freyhult E."/>
            <person name="Fulton L."/>
            <person name="Fulton R."/>
            <person name="Garcia A.C."/>
            <person name="Gardiner A."/>
            <person name="Garfield D.A."/>
            <person name="Garvin B.E."/>
            <person name="Gibson G."/>
            <person name="Gilbert D."/>
            <person name="Gnerre S."/>
            <person name="Godfrey J."/>
            <person name="Good R."/>
            <person name="Gotea V."/>
            <person name="Gravely B."/>
            <person name="Greenberg A.J."/>
            <person name="Griffiths-Jones S."/>
            <person name="Gross S."/>
            <person name="Guigo R."/>
            <person name="Gustafson E.A."/>
            <person name="Haerty W."/>
            <person name="Hahn M.W."/>
            <person name="Halligan D.L."/>
            <person name="Halpern A.L."/>
            <person name="Halter G.M."/>
            <person name="Han M.V."/>
            <person name="Heger A."/>
            <person name="Hillier L."/>
            <person name="Hinrichs A.S."/>
            <person name="Holmes I."/>
            <person name="Hoskins R.A."/>
            <person name="Hubisz M.J."/>
            <person name="Hultmark D."/>
            <person name="Huntley M.A."/>
            <person name="Jaffe D.B."/>
            <person name="Jagadeeshan S."/>
            <person name="Jeck W.R."/>
            <person name="Johnson J."/>
            <person name="Jones C.D."/>
            <person name="Jordan W.C."/>
            <person name="Karpen G.H."/>
            <person name="Kataoka E."/>
            <person name="Keightley P.D."/>
            <person name="Kheradpour P."/>
            <person name="Kirkness E.F."/>
            <person name="Koerich L.B."/>
            <person name="Kristiansen K."/>
            <person name="Kudrna D."/>
            <person name="Kulathinal R.J."/>
            <person name="Kumar S."/>
            <person name="Kwok R."/>
            <person name="Lander E."/>
            <person name="Langley C.H."/>
            <person name="Lapoint R."/>
            <person name="Lazzaro B.P."/>
            <person name="Lee S.J."/>
            <person name="Levesque L."/>
            <person name="Li R."/>
            <person name="Lin C.F."/>
            <person name="Lin M.F."/>
            <person name="Lindblad-Toh K."/>
            <person name="Llopart A."/>
            <person name="Long M."/>
            <person name="Low L."/>
            <person name="Lozovsky E."/>
            <person name="Lu J."/>
            <person name="Luo M."/>
            <person name="Machado C.A."/>
            <person name="Makalowski W."/>
            <person name="Marzo M."/>
            <person name="Matsuda M."/>
            <person name="Matzkin L."/>
            <person name="McAllister B."/>
            <person name="McBride C.S."/>
            <person name="McKernan B."/>
            <person name="McKernan K."/>
            <person name="Mendez-Lago M."/>
            <person name="Minx P."/>
            <person name="Mollenhauer M.U."/>
            <person name="Montooth K."/>
            <person name="Mount S.M."/>
            <person name="Mu X."/>
            <person name="Myers E."/>
            <person name="Negre B."/>
            <person name="Newfeld S."/>
            <person name="Nielsen R."/>
            <person name="Noor M.A."/>
            <person name="O'Grady P."/>
            <person name="Pachter L."/>
            <person name="Papaceit M."/>
            <person name="Parisi M.J."/>
            <person name="Parisi M."/>
            <person name="Parts L."/>
            <person name="Pedersen J.S."/>
            <person name="Pesole G."/>
            <person name="Phillippy A.M."/>
            <person name="Ponting C.P."/>
            <person name="Pop M."/>
            <person name="Porcelli D."/>
            <person name="Powell J.R."/>
            <person name="Prohaska S."/>
            <person name="Pruitt K."/>
            <person name="Puig M."/>
            <person name="Quesneville H."/>
            <person name="Ram K.R."/>
            <person name="Rand D."/>
            <person name="Rasmussen M.D."/>
            <person name="Reed L.K."/>
            <person name="Reenan R."/>
            <person name="Reily A."/>
            <person name="Remington K.A."/>
            <person name="Rieger T.T."/>
            <person name="Ritchie M.G."/>
            <person name="Robin C."/>
            <person name="Rogers Y.H."/>
            <person name="Rohde C."/>
            <person name="Rozas J."/>
            <person name="Rubenfield M.J."/>
            <person name="Ruiz A."/>
            <person name="Russo S."/>
            <person name="Salzberg S.L."/>
            <person name="Sanchez-Gracia A."/>
            <person name="Saranga D.J."/>
            <person name="Sato H."/>
            <person name="Schaeffer S.W."/>
            <person name="Schatz M.C."/>
            <person name="Schlenke T."/>
            <person name="Schwartz R."/>
            <person name="Segarra C."/>
            <person name="Singh R.S."/>
            <person name="Sirot L."/>
            <person name="Sirota M."/>
            <person name="Sisneros N.B."/>
            <person name="Smith C.D."/>
            <person name="Smith T.F."/>
            <person name="Spieth J."/>
            <person name="Stage D.E."/>
            <person name="Stark A."/>
            <person name="Stephan W."/>
            <person name="Strausberg R.L."/>
            <person name="Strempel S."/>
            <person name="Sturgill D."/>
            <person name="Sutton G."/>
            <person name="Sutton G.G."/>
            <person name="Tao W."/>
            <person name="Teichmann S."/>
            <person name="Tobari Y.N."/>
            <person name="Tomimura Y."/>
            <person name="Tsolas J.M."/>
            <person name="Valente V.L."/>
            <person name="Venter E."/>
            <person name="Venter J.C."/>
            <person name="Vicario S."/>
            <person name="Vieira F.G."/>
            <person name="Vilella A.J."/>
            <person name="Villasante A."/>
            <person name="Walenz B."/>
            <person name="Wang J."/>
            <person name="Wasserman M."/>
            <person name="Watts T."/>
            <person name="Wilson D."/>
            <person name="Wilson R.K."/>
            <person name="Wing R.A."/>
            <person name="Wolfner M.F."/>
            <person name="Wong A."/>
            <person name="Wong G.K."/>
            <person name="Wu C.I."/>
            <person name="Wu G."/>
            <person name="Yamamoto D."/>
            <person name="Yang H.P."/>
            <person name="Yang S.P."/>
            <person name="Yorke J.A."/>
            <person name="Yoshida K."/>
            <person name="Zdobnov E."/>
            <person name="Zhang P."/>
            <person name="Zhang Y."/>
            <person name="Zimin A.V."/>
            <person name="Baldwin J."/>
            <person name="Abdouelleil A."/>
            <person name="Abdulkadir J."/>
            <person name="Abebe A."/>
            <person name="Abera B."/>
            <person name="Abreu J."/>
            <person name="Acer S.C."/>
            <person name="Aftuck L."/>
            <person name="Alexander A."/>
            <person name="An P."/>
            <person name="Anderson E."/>
            <person name="Anderson S."/>
            <person name="Arachi H."/>
            <person name="Azer M."/>
            <person name="Bachantsang P."/>
            <person name="Barry A."/>
            <person name="Bayul T."/>
            <person name="Berlin A."/>
            <person name="Bessette D."/>
            <person name="Bloom T."/>
            <person name="Blye J."/>
            <person name="Boguslavskiy L."/>
            <person name="Bonnet C."/>
            <person name="Boukhgalter B."/>
            <person name="Bourzgui I."/>
            <person name="Brown A."/>
            <person name="Cahill P."/>
            <person name="Channer S."/>
            <person name="Cheshatsang Y."/>
            <person name="Chuda L."/>
            <person name="Citroen M."/>
            <person name="Collymore A."/>
            <person name="Cooke P."/>
            <person name="Costello M."/>
            <person name="D'Aco K."/>
            <person name="Daza R."/>
            <person name="De Haan G."/>
            <person name="DeGray S."/>
            <person name="DeMaso C."/>
            <person name="Dhargay N."/>
            <person name="Dooley K."/>
            <person name="Dooley E."/>
            <person name="Doricent M."/>
            <person name="Dorje P."/>
            <person name="Dorjee K."/>
            <person name="Dupes A."/>
            <person name="Elong R."/>
            <person name="Falk J."/>
            <person name="Farina A."/>
            <person name="Faro S."/>
            <person name="Ferguson D."/>
            <person name="Fisher S."/>
            <person name="Foley C.D."/>
            <person name="Franke A."/>
            <person name="Friedrich D."/>
            <person name="Gadbois L."/>
            <person name="Gearin G."/>
            <person name="Gearin C.R."/>
            <person name="Giannoukos G."/>
            <person name="Goode T."/>
            <person name="Graham J."/>
            <person name="Grandbois E."/>
            <person name="Grewal S."/>
            <person name="Gyaltsen K."/>
            <person name="Hafez N."/>
            <person name="Hagos B."/>
            <person name="Hall J."/>
            <person name="Henson C."/>
            <person name="Hollinger A."/>
            <person name="Honan T."/>
            <person name="Huard M.D."/>
            <person name="Hughes L."/>
            <person name="Hurhula B."/>
            <person name="Husby M.E."/>
            <person name="Kamat A."/>
            <person name="Kanga B."/>
            <person name="Kashin S."/>
            <person name="Khazanovich D."/>
            <person name="Kisner P."/>
            <person name="Lance K."/>
            <person name="Lara M."/>
            <person name="Lee W."/>
            <person name="Lennon N."/>
            <person name="Letendre F."/>
            <person name="LeVine R."/>
            <person name="Lipovsky A."/>
            <person name="Liu X."/>
            <person name="Liu J."/>
            <person name="Liu S."/>
            <person name="Lokyitsang T."/>
            <person name="Lokyitsang Y."/>
            <person name="Lubonja R."/>
            <person name="Lui A."/>
            <person name="MacDonald P."/>
            <person name="Magnisalis V."/>
            <person name="Maru K."/>
            <person name="Matthews C."/>
            <person name="McCusker W."/>
            <person name="McDonough S."/>
            <person name="Mehta T."/>
            <person name="Meldrim J."/>
            <person name="Meneus L."/>
            <person name="Mihai O."/>
            <person name="Mihalev A."/>
            <person name="Mihova T."/>
            <person name="Mittelman R."/>
            <person name="Mlenga V."/>
            <person name="Montmayeur A."/>
            <person name="Mulrain L."/>
            <person name="Navidi A."/>
            <person name="Naylor J."/>
            <person name="Negash T."/>
            <person name="Nguyen T."/>
            <person name="Nguyen N."/>
            <person name="Nicol R."/>
            <person name="Norbu C."/>
            <person name="Norbu N."/>
            <person name="Novod N."/>
            <person name="O'Neill B."/>
            <person name="Osman S."/>
            <person name="Markiewicz E."/>
            <person name="Oyono O.L."/>
            <person name="Patti C."/>
            <person name="Phunkhang P."/>
            <person name="Pierre F."/>
            <person name="Priest M."/>
            <person name="Raghuraman S."/>
            <person name="Rege F."/>
            <person name="Reyes R."/>
            <person name="Rise C."/>
            <person name="Rogov P."/>
            <person name="Ross K."/>
            <person name="Ryan E."/>
            <person name="Settipalli S."/>
            <person name="Shea T."/>
            <person name="Sherpa N."/>
            <person name="Shi L."/>
            <person name="Shih D."/>
            <person name="Sparrow T."/>
            <person name="Spaulding J."/>
            <person name="Stalker J."/>
            <person name="Stange-Thomann N."/>
            <person name="Stavropoulos S."/>
            <person name="Stone C."/>
            <person name="Strader C."/>
            <person name="Tesfaye S."/>
            <person name="Thomson T."/>
            <person name="Thoulutsang Y."/>
            <person name="Thoulutsang D."/>
            <person name="Topham K."/>
            <person name="Topping I."/>
            <person name="Tsamla T."/>
            <person name="Vassiliev H."/>
            <person name="Vo A."/>
            <person name="Wangchuk T."/>
            <person name="Wangdi T."/>
            <person name="Weiand M."/>
            <person name="Wilkinson J."/>
            <person name="Wilson A."/>
            <person name="Yadav S."/>
            <person name="Young G."/>
            <person name="Yu Q."/>
            <person name="Zembek L."/>
            <person name="Zhong D."/>
            <person name="Zimmer A."/>
            <person name="Zwirko Z."/>
            <person name="Jaffe D.B."/>
            <person name="Alvarez P."/>
            <person name="Brockman W."/>
            <person name="Butler J."/>
            <person name="Chin C."/>
            <person name="Gnerre S."/>
            <person name="Grabherr M."/>
            <person name="Kleber M."/>
            <person name="Mauceli E."/>
            <person name="MacCallum I."/>
        </authorList>
    </citation>
    <scope>NUCLEOTIDE SEQUENCE [LARGE SCALE GENOMIC DNA]</scope>
    <source>
        <strain evidence="8">Tucson 15287-2541.00</strain>
    </source>
</reference>
<dbReference type="HOGENOM" id="CLU_2576327_0_0_1"/>